<feature type="non-terminal residue" evidence="1">
    <location>
        <position position="234"/>
    </location>
</feature>
<sequence>GQPPRAQPLADLLRLAAAPLGLADDPAHTLRLPGGLIVDLADTGTGADRKLRVRIGTDVPVTLWDADGQPATLDVGLRLDVDGARQVRPAGDLTLHVPLPGDWDGVDLHLGADPAGLALSVTPTALGATVTLLPTVSGMDELVSAAAQRLLPEVLDQLVAGVGARTPRPAVLDDVLTALSALGVYDLGAAPNGFAAKAGELADLAADLAAGDLAGVGRNAGPALVTLLRRLLGP</sequence>
<dbReference type="RefSeq" id="WP_377579554.1">
    <property type="nucleotide sequence ID" value="NZ_JBHTMP010000172.1"/>
</dbReference>
<evidence type="ECO:0000313" key="1">
    <source>
        <dbReference type="EMBL" id="MFD1326271.1"/>
    </source>
</evidence>
<gene>
    <name evidence="1" type="ORF">ACFQ4H_34850</name>
</gene>
<name>A0ABW3YRP5_9ACTN</name>
<protein>
    <submittedName>
        <fullName evidence="1">Uncharacterized protein</fullName>
    </submittedName>
</protein>
<reference evidence="2" key="1">
    <citation type="journal article" date="2019" name="Int. J. Syst. Evol. Microbiol.">
        <title>The Global Catalogue of Microorganisms (GCM) 10K type strain sequencing project: providing services to taxonomists for standard genome sequencing and annotation.</title>
        <authorList>
            <consortium name="The Broad Institute Genomics Platform"/>
            <consortium name="The Broad Institute Genome Sequencing Center for Infectious Disease"/>
            <person name="Wu L."/>
            <person name="Ma J."/>
        </authorList>
    </citation>
    <scope>NUCLEOTIDE SEQUENCE [LARGE SCALE GENOMIC DNA]</scope>
    <source>
        <strain evidence="2">JCM 31037</strain>
    </source>
</reference>
<comment type="caution">
    <text evidence="1">The sequence shown here is derived from an EMBL/GenBank/DDBJ whole genome shotgun (WGS) entry which is preliminary data.</text>
</comment>
<accession>A0ABW3YRP5</accession>
<keyword evidence="2" id="KW-1185">Reference proteome</keyword>
<dbReference type="EMBL" id="JBHTMP010000172">
    <property type="protein sequence ID" value="MFD1326271.1"/>
    <property type="molecule type" value="Genomic_DNA"/>
</dbReference>
<dbReference type="Proteomes" id="UP001597260">
    <property type="component" value="Unassembled WGS sequence"/>
</dbReference>
<proteinExistence type="predicted"/>
<evidence type="ECO:0000313" key="2">
    <source>
        <dbReference type="Proteomes" id="UP001597260"/>
    </source>
</evidence>
<feature type="non-terminal residue" evidence="1">
    <location>
        <position position="1"/>
    </location>
</feature>
<organism evidence="1 2">
    <name type="scientific">Micromonospora sonneratiae</name>
    <dbReference type="NCBI Taxonomy" id="1184706"/>
    <lineage>
        <taxon>Bacteria</taxon>
        <taxon>Bacillati</taxon>
        <taxon>Actinomycetota</taxon>
        <taxon>Actinomycetes</taxon>
        <taxon>Micromonosporales</taxon>
        <taxon>Micromonosporaceae</taxon>
        <taxon>Micromonospora</taxon>
    </lineage>
</organism>